<dbReference type="EMBL" id="QFQS01000001">
    <property type="protein sequence ID" value="PZQ99178.1"/>
    <property type="molecule type" value="Genomic_DNA"/>
</dbReference>
<sequence>MSALTYAYEEPKESNVRHLWSVVGPLGGIHIWAASSPAGFDREEKYYGGVEVHSRKPMYGATEPSHQECWLLGGPCWHDGTSLYFSENIEPFLRRATLPFGDSIHEFVNAELLSWYSRKLQGEDR</sequence>
<gene>
    <name evidence="1" type="ORF">DI533_00270</name>
</gene>
<accession>A0A2W5S883</accession>
<organism evidence="1 2">
    <name type="scientific">Cereibacter sphaeroides</name>
    <name type="common">Rhodobacter sphaeroides</name>
    <dbReference type="NCBI Taxonomy" id="1063"/>
    <lineage>
        <taxon>Bacteria</taxon>
        <taxon>Pseudomonadati</taxon>
        <taxon>Pseudomonadota</taxon>
        <taxon>Alphaproteobacteria</taxon>
        <taxon>Rhodobacterales</taxon>
        <taxon>Paracoccaceae</taxon>
        <taxon>Cereibacter</taxon>
    </lineage>
</organism>
<dbReference type="AlphaFoldDB" id="A0A2W5S883"/>
<dbReference type="Proteomes" id="UP000248975">
    <property type="component" value="Unassembled WGS sequence"/>
</dbReference>
<evidence type="ECO:0000313" key="2">
    <source>
        <dbReference type="Proteomes" id="UP000248975"/>
    </source>
</evidence>
<comment type="caution">
    <text evidence="1">The sequence shown here is derived from an EMBL/GenBank/DDBJ whole genome shotgun (WGS) entry which is preliminary data.</text>
</comment>
<name>A0A2W5S883_CERSP</name>
<evidence type="ECO:0000313" key="1">
    <source>
        <dbReference type="EMBL" id="PZQ99178.1"/>
    </source>
</evidence>
<protein>
    <submittedName>
        <fullName evidence="1">Uncharacterized protein</fullName>
    </submittedName>
</protein>
<reference evidence="1 2" key="1">
    <citation type="submission" date="2017-08" db="EMBL/GenBank/DDBJ databases">
        <title>Infants hospitalized years apart are colonized by the same room-sourced microbial strains.</title>
        <authorList>
            <person name="Brooks B."/>
            <person name="Olm M.R."/>
            <person name="Firek B.A."/>
            <person name="Baker R."/>
            <person name="Thomas B.C."/>
            <person name="Morowitz M.J."/>
            <person name="Banfield J.F."/>
        </authorList>
    </citation>
    <scope>NUCLEOTIDE SEQUENCE [LARGE SCALE GENOMIC DNA]</scope>
    <source>
        <strain evidence="1">S2_003_000_R2_11</strain>
    </source>
</reference>
<proteinExistence type="predicted"/>